<dbReference type="EMBL" id="JAARWN010000014">
    <property type="protein sequence ID" value="MBC1937185.1"/>
    <property type="molecule type" value="Genomic_DNA"/>
</dbReference>
<evidence type="ECO:0000313" key="2">
    <source>
        <dbReference type="Proteomes" id="UP000535908"/>
    </source>
</evidence>
<evidence type="ECO:0000313" key="1">
    <source>
        <dbReference type="EMBL" id="MBC1937185.1"/>
    </source>
</evidence>
<organism evidence="1 2">
    <name type="scientific">Listeria grandensis</name>
    <dbReference type="NCBI Taxonomy" id="1494963"/>
    <lineage>
        <taxon>Bacteria</taxon>
        <taxon>Bacillati</taxon>
        <taxon>Bacillota</taxon>
        <taxon>Bacilli</taxon>
        <taxon>Bacillales</taxon>
        <taxon>Listeriaceae</taxon>
        <taxon>Listeria</taxon>
    </lineage>
</organism>
<comment type="caution">
    <text evidence="1">The sequence shown here is derived from an EMBL/GenBank/DDBJ whole genome shotgun (WGS) entry which is preliminary data.</text>
</comment>
<dbReference type="AlphaFoldDB" id="A0A7X0Y539"/>
<accession>A0A7X0Y539</accession>
<name>A0A7X0Y539_9LIST</name>
<gene>
    <name evidence="1" type="ORF">HCA69_12460</name>
</gene>
<dbReference type="Proteomes" id="UP000535908">
    <property type="component" value="Unassembled WGS sequence"/>
</dbReference>
<sequence length="112" mass="12816">MAGLDWKGLPELQRALQEKSQTDFMQVGRKSMLEIYKRGQQAGGTPVDTNELRMSMRASTEEAGYSAEHSPHVEYGHRTRSGSFVQGQFFLKRNVDTQRSIYYGDLKSQLRK</sequence>
<reference evidence="1 2" key="1">
    <citation type="submission" date="2020-03" db="EMBL/GenBank/DDBJ databases">
        <title>Soil Listeria distribution.</title>
        <authorList>
            <person name="Liao J."/>
            <person name="Wiedmann M."/>
        </authorList>
    </citation>
    <scope>NUCLEOTIDE SEQUENCE [LARGE SCALE GENOMIC DNA]</scope>
    <source>
        <strain evidence="1 2">FSL L7-0741</strain>
    </source>
</reference>
<dbReference type="RefSeq" id="WP_185526762.1">
    <property type="nucleotide sequence ID" value="NZ_JAARWN010000014.1"/>
</dbReference>
<proteinExistence type="predicted"/>
<protein>
    <submittedName>
        <fullName evidence="1">HK97 gp10 family phage protein</fullName>
    </submittedName>
</protein>